<feature type="compositionally biased region" description="Pro residues" evidence="1">
    <location>
        <begin position="298"/>
        <end position="310"/>
    </location>
</feature>
<feature type="compositionally biased region" description="Basic and acidic residues" evidence="1">
    <location>
        <begin position="136"/>
        <end position="154"/>
    </location>
</feature>
<feature type="region of interest" description="Disordered" evidence="1">
    <location>
        <begin position="1"/>
        <end position="212"/>
    </location>
</feature>
<evidence type="ECO:0000313" key="2">
    <source>
        <dbReference type="EMBL" id="RPB23894.1"/>
    </source>
</evidence>
<feature type="region of interest" description="Disordered" evidence="1">
    <location>
        <begin position="403"/>
        <end position="430"/>
    </location>
</feature>
<reference evidence="2 3" key="1">
    <citation type="journal article" date="2018" name="Nat. Ecol. Evol.">
        <title>Pezizomycetes genomes reveal the molecular basis of ectomycorrhizal truffle lifestyle.</title>
        <authorList>
            <person name="Murat C."/>
            <person name="Payen T."/>
            <person name="Noel B."/>
            <person name="Kuo A."/>
            <person name="Morin E."/>
            <person name="Chen J."/>
            <person name="Kohler A."/>
            <person name="Krizsan K."/>
            <person name="Balestrini R."/>
            <person name="Da Silva C."/>
            <person name="Montanini B."/>
            <person name="Hainaut M."/>
            <person name="Levati E."/>
            <person name="Barry K.W."/>
            <person name="Belfiori B."/>
            <person name="Cichocki N."/>
            <person name="Clum A."/>
            <person name="Dockter R.B."/>
            <person name="Fauchery L."/>
            <person name="Guy J."/>
            <person name="Iotti M."/>
            <person name="Le Tacon F."/>
            <person name="Lindquist E.A."/>
            <person name="Lipzen A."/>
            <person name="Malagnac F."/>
            <person name="Mello A."/>
            <person name="Molinier V."/>
            <person name="Miyauchi S."/>
            <person name="Poulain J."/>
            <person name="Riccioni C."/>
            <person name="Rubini A."/>
            <person name="Sitrit Y."/>
            <person name="Splivallo R."/>
            <person name="Traeger S."/>
            <person name="Wang M."/>
            <person name="Zifcakova L."/>
            <person name="Wipf D."/>
            <person name="Zambonelli A."/>
            <person name="Paolocci F."/>
            <person name="Nowrousian M."/>
            <person name="Ottonello S."/>
            <person name="Baldrian P."/>
            <person name="Spatafora J.W."/>
            <person name="Henrissat B."/>
            <person name="Nagy L.G."/>
            <person name="Aury J.M."/>
            <person name="Wincker P."/>
            <person name="Grigoriev I.V."/>
            <person name="Bonfante P."/>
            <person name="Martin F.M."/>
        </authorList>
    </citation>
    <scope>NUCLEOTIDE SEQUENCE [LARGE SCALE GENOMIC DNA]</scope>
    <source>
        <strain evidence="2 3">ATCC MYA-4762</strain>
    </source>
</reference>
<feature type="compositionally biased region" description="Basic and acidic residues" evidence="1">
    <location>
        <begin position="102"/>
        <end position="120"/>
    </location>
</feature>
<dbReference type="EMBL" id="ML121544">
    <property type="protein sequence ID" value="RPB23894.1"/>
    <property type="molecule type" value="Genomic_DNA"/>
</dbReference>
<accession>A0A3N4LLX7</accession>
<feature type="compositionally biased region" description="Basic and acidic residues" evidence="1">
    <location>
        <begin position="409"/>
        <end position="420"/>
    </location>
</feature>
<proteinExistence type="predicted"/>
<evidence type="ECO:0000313" key="3">
    <source>
        <dbReference type="Proteomes" id="UP000267821"/>
    </source>
</evidence>
<feature type="compositionally biased region" description="Polar residues" evidence="1">
    <location>
        <begin position="1"/>
        <end position="17"/>
    </location>
</feature>
<sequence>MTAASGDTSATLQSTQAEAAKPATNAHQVEEKTREATSGGQRKGKQKKNKKNKDNRAATTSIVDLAGGYQTSSNDVAGEDAKLVGPESIEAVGSGPNPIAELETKKESPGKKEDKKEHTRTMSGSGAVEVAPETFQAKKEIPIYKSTAKHEETKSVPTEISTFDAGPLAQAEETPSPAEIYETPNQPTASPSTTSSESAPITPTSPTATESHLGFSPAAIIPRAFQEEPPKHVFHEPNMMNPILNPIHPHQPGRITAEDLVHTVAALHHPPHQQPPHTQSNRLQIEPFLSPDASIRSPPKPNSPAPPLHVPGPGVTAGRIVMLANPPPPTGCLSPTRERRLTEYNIGHVHAGHTHRGHRLLGDNSYPAHSPYVISAETHPTGYKQNPLAAEWSGTALRKGPYGSGLDGRNNEDEVGEGERGGLFGRRRSTGATVSTTGYHRRGENVGLVASLVNLWEKSCNWFQEWVQATRW</sequence>
<keyword evidence="3" id="KW-1185">Reference proteome</keyword>
<dbReference type="AlphaFoldDB" id="A0A3N4LLX7"/>
<protein>
    <submittedName>
        <fullName evidence="2">Uncharacterized protein</fullName>
    </submittedName>
</protein>
<dbReference type="Proteomes" id="UP000267821">
    <property type="component" value="Unassembled WGS sequence"/>
</dbReference>
<organism evidence="2 3">
    <name type="scientific">Terfezia boudieri ATCC MYA-4762</name>
    <dbReference type="NCBI Taxonomy" id="1051890"/>
    <lineage>
        <taxon>Eukaryota</taxon>
        <taxon>Fungi</taxon>
        <taxon>Dikarya</taxon>
        <taxon>Ascomycota</taxon>
        <taxon>Pezizomycotina</taxon>
        <taxon>Pezizomycetes</taxon>
        <taxon>Pezizales</taxon>
        <taxon>Pezizaceae</taxon>
        <taxon>Terfezia</taxon>
    </lineage>
</organism>
<dbReference type="OrthoDB" id="5392873at2759"/>
<gene>
    <name evidence="2" type="ORF">L211DRAFT_838348</name>
</gene>
<feature type="compositionally biased region" description="Basic residues" evidence="1">
    <location>
        <begin position="42"/>
        <end position="53"/>
    </location>
</feature>
<name>A0A3N4LLX7_9PEZI</name>
<feature type="compositionally biased region" description="Low complexity" evidence="1">
    <location>
        <begin position="187"/>
        <end position="211"/>
    </location>
</feature>
<feature type="region of interest" description="Disordered" evidence="1">
    <location>
        <begin position="290"/>
        <end position="314"/>
    </location>
</feature>
<dbReference type="InParanoid" id="A0A3N4LLX7"/>
<evidence type="ECO:0000256" key="1">
    <source>
        <dbReference type="SAM" id="MobiDB-lite"/>
    </source>
</evidence>